<organism evidence="2">
    <name type="scientific">bioreactor metagenome</name>
    <dbReference type="NCBI Taxonomy" id="1076179"/>
    <lineage>
        <taxon>unclassified sequences</taxon>
        <taxon>metagenomes</taxon>
        <taxon>ecological metagenomes</taxon>
    </lineage>
</organism>
<evidence type="ECO:0000313" key="2">
    <source>
        <dbReference type="EMBL" id="MPM33847.1"/>
    </source>
</evidence>
<accession>A0A644YZQ5</accession>
<keyword evidence="1" id="KW-1133">Transmembrane helix</keyword>
<dbReference type="EMBL" id="VSSQ01006782">
    <property type="protein sequence ID" value="MPM33847.1"/>
    <property type="molecule type" value="Genomic_DNA"/>
</dbReference>
<keyword evidence="1" id="KW-0472">Membrane</keyword>
<evidence type="ECO:0000256" key="1">
    <source>
        <dbReference type="SAM" id="Phobius"/>
    </source>
</evidence>
<protein>
    <submittedName>
        <fullName evidence="2">Uncharacterized protein</fullName>
    </submittedName>
</protein>
<proteinExistence type="predicted"/>
<dbReference type="AlphaFoldDB" id="A0A644YZQ5"/>
<sequence length="37" mass="4293">MIYAIVKKYIIIASVLIPYLFLNSLDFLSLAPNFFQI</sequence>
<keyword evidence="1" id="KW-0812">Transmembrane</keyword>
<reference evidence="2" key="1">
    <citation type="submission" date="2019-08" db="EMBL/GenBank/DDBJ databases">
        <authorList>
            <person name="Kucharzyk K."/>
            <person name="Murdoch R.W."/>
            <person name="Higgins S."/>
            <person name="Loffler F."/>
        </authorList>
    </citation>
    <scope>NUCLEOTIDE SEQUENCE</scope>
</reference>
<name>A0A644YZQ5_9ZZZZ</name>
<comment type="caution">
    <text evidence="2">The sequence shown here is derived from an EMBL/GenBank/DDBJ whole genome shotgun (WGS) entry which is preliminary data.</text>
</comment>
<gene>
    <name evidence="2" type="ORF">SDC9_80428</name>
</gene>
<feature type="transmembrane region" description="Helical" evidence="1">
    <location>
        <begin position="9"/>
        <end position="31"/>
    </location>
</feature>